<organism evidence="7 8">
    <name type="scientific">Devosia insulae DS-56</name>
    <dbReference type="NCBI Taxonomy" id="1116389"/>
    <lineage>
        <taxon>Bacteria</taxon>
        <taxon>Pseudomonadati</taxon>
        <taxon>Pseudomonadota</taxon>
        <taxon>Alphaproteobacteria</taxon>
        <taxon>Hyphomicrobiales</taxon>
        <taxon>Devosiaceae</taxon>
        <taxon>Devosia</taxon>
    </lineage>
</organism>
<feature type="transmembrane region" description="Helical" evidence="5">
    <location>
        <begin position="91"/>
        <end position="110"/>
    </location>
</feature>
<proteinExistence type="predicted"/>
<dbReference type="InterPro" id="IPR051788">
    <property type="entry name" value="MFS_Transporter"/>
</dbReference>
<dbReference type="Gene3D" id="1.20.1250.20">
    <property type="entry name" value="MFS general substrate transporter like domains"/>
    <property type="match status" value="2"/>
</dbReference>
<dbReference type="AlphaFoldDB" id="A0A1E5XTF8"/>
<reference evidence="7 8" key="1">
    <citation type="journal article" date="2015" name="Genome Announc.">
        <title>Genome Assemblies of Three Soil-Associated Devosia species: D. insulae, D. limi, and D. soli.</title>
        <authorList>
            <person name="Hassan Y.I."/>
            <person name="Lepp D."/>
            <person name="Zhou T."/>
        </authorList>
    </citation>
    <scope>NUCLEOTIDE SEQUENCE [LARGE SCALE GENOMIC DNA]</scope>
    <source>
        <strain evidence="7 8">DS-56</strain>
    </source>
</reference>
<keyword evidence="2 5" id="KW-0812">Transmembrane</keyword>
<dbReference type="Proteomes" id="UP000095463">
    <property type="component" value="Unassembled WGS sequence"/>
</dbReference>
<evidence type="ECO:0000313" key="8">
    <source>
        <dbReference type="Proteomes" id="UP000095463"/>
    </source>
</evidence>
<sequence>MASRLIMTVFFVQALAFGAWLPRIPDIQARLGLSPAELGYALLGLPVGLLIALPFVSIVVGRAGGRAAVLWSLPAFIVAICPPAFAPDGIVLFLALALAGLAMSTIELGMNIVADETEKRDEVVIMSRCHGFWSLGMMVGSLTGAAAAHWGLAPQLSITAIAALALLVGPAIAMRLPRGPSGAGSPSGDTPVSGLFIPGAIMLGICIVALAGNILEGAAADWSAVYLRQVLGADPGAAGLGYAAYSLLMAVGRFNGDWVRSRWGAVVVARSCYAVALVGLLLVVFAPDYPWALVGFALAGFGGSVGVPLAVSAAASAAGHTPAANVALVSLVSLVGFLLTPPIIGSVAELFGLRAALGVLLLPVFVVAIAVAFTLARRRAAPVVTAA</sequence>
<feature type="transmembrane region" description="Helical" evidence="5">
    <location>
        <begin position="323"/>
        <end position="344"/>
    </location>
</feature>
<dbReference type="InterPro" id="IPR020846">
    <property type="entry name" value="MFS_dom"/>
</dbReference>
<keyword evidence="8" id="KW-1185">Reference proteome</keyword>
<dbReference type="SUPFAM" id="SSF103473">
    <property type="entry name" value="MFS general substrate transporter"/>
    <property type="match status" value="1"/>
</dbReference>
<feature type="transmembrane region" description="Helical" evidence="5">
    <location>
        <begin position="67"/>
        <end position="85"/>
    </location>
</feature>
<dbReference type="GO" id="GO:0016020">
    <property type="term" value="C:membrane"/>
    <property type="evidence" value="ECO:0007669"/>
    <property type="project" value="UniProtKB-SubCell"/>
</dbReference>
<evidence type="ECO:0000256" key="3">
    <source>
        <dbReference type="ARBA" id="ARBA00022989"/>
    </source>
</evidence>
<dbReference type="InterPro" id="IPR036259">
    <property type="entry name" value="MFS_trans_sf"/>
</dbReference>
<evidence type="ECO:0000256" key="2">
    <source>
        <dbReference type="ARBA" id="ARBA00022692"/>
    </source>
</evidence>
<feature type="transmembrane region" description="Helical" evidence="5">
    <location>
        <begin position="235"/>
        <end position="251"/>
    </location>
</feature>
<dbReference type="Pfam" id="PF07690">
    <property type="entry name" value="MFS_1"/>
    <property type="match status" value="1"/>
</dbReference>
<dbReference type="PANTHER" id="PTHR23514:SF13">
    <property type="entry name" value="INNER MEMBRANE PROTEIN YBJJ"/>
    <property type="match status" value="1"/>
</dbReference>
<dbReference type="EMBL" id="LAJE02000122">
    <property type="protein sequence ID" value="OEO31804.1"/>
    <property type="molecule type" value="Genomic_DNA"/>
</dbReference>
<dbReference type="PANTHER" id="PTHR23514">
    <property type="entry name" value="BYPASS OF STOP CODON PROTEIN 6"/>
    <property type="match status" value="1"/>
</dbReference>
<evidence type="ECO:0000259" key="6">
    <source>
        <dbReference type="PROSITE" id="PS50850"/>
    </source>
</evidence>
<feature type="transmembrane region" description="Helical" evidence="5">
    <location>
        <begin position="131"/>
        <end position="150"/>
    </location>
</feature>
<evidence type="ECO:0000256" key="4">
    <source>
        <dbReference type="ARBA" id="ARBA00023136"/>
    </source>
</evidence>
<feature type="transmembrane region" description="Helical" evidence="5">
    <location>
        <begin position="156"/>
        <end position="174"/>
    </location>
</feature>
<feature type="transmembrane region" description="Helical" evidence="5">
    <location>
        <begin position="263"/>
        <end position="285"/>
    </location>
</feature>
<evidence type="ECO:0000256" key="1">
    <source>
        <dbReference type="ARBA" id="ARBA00004141"/>
    </source>
</evidence>
<comment type="subcellular location">
    <subcellularLocation>
        <location evidence="1">Membrane</location>
        <topology evidence="1">Multi-pass membrane protein</topology>
    </subcellularLocation>
</comment>
<dbReference type="PROSITE" id="PS50850">
    <property type="entry name" value="MFS"/>
    <property type="match status" value="1"/>
</dbReference>
<keyword evidence="3 5" id="KW-1133">Transmembrane helix</keyword>
<feature type="transmembrane region" description="Helical" evidence="5">
    <location>
        <begin position="356"/>
        <end position="376"/>
    </location>
</feature>
<feature type="transmembrane region" description="Helical" evidence="5">
    <location>
        <begin position="195"/>
        <end position="215"/>
    </location>
</feature>
<protein>
    <recommendedName>
        <fullName evidence="6">Major facilitator superfamily (MFS) profile domain-containing protein</fullName>
    </recommendedName>
</protein>
<gene>
    <name evidence="7" type="ORF">VW23_014520</name>
</gene>
<feature type="transmembrane region" description="Helical" evidence="5">
    <location>
        <begin position="40"/>
        <end position="60"/>
    </location>
</feature>
<feature type="domain" description="Major facilitator superfamily (MFS) profile" evidence="6">
    <location>
        <begin position="2"/>
        <end position="379"/>
    </location>
</feature>
<dbReference type="InterPro" id="IPR011701">
    <property type="entry name" value="MFS"/>
</dbReference>
<dbReference type="GO" id="GO:0022857">
    <property type="term" value="F:transmembrane transporter activity"/>
    <property type="evidence" value="ECO:0007669"/>
    <property type="project" value="InterPro"/>
</dbReference>
<dbReference type="CDD" id="cd17393">
    <property type="entry name" value="MFS_MosC_like"/>
    <property type="match status" value="1"/>
</dbReference>
<dbReference type="RefSeq" id="WP_069909025.1">
    <property type="nucleotide sequence ID" value="NZ_LAJE02000122.1"/>
</dbReference>
<keyword evidence="4 5" id="KW-0472">Membrane</keyword>
<name>A0A1E5XTF8_9HYPH</name>
<feature type="transmembrane region" description="Helical" evidence="5">
    <location>
        <begin position="291"/>
        <end position="311"/>
    </location>
</feature>
<evidence type="ECO:0000256" key="5">
    <source>
        <dbReference type="SAM" id="Phobius"/>
    </source>
</evidence>
<comment type="caution">
    <text evidence="7">The sequence shown here is derived from an EMBL/GenBank/DDBJ whole genome shotgun (WGS) entry which is preliminary data.</text>
</comment>
<accession>A0A1E5XTF8</accession>
<evidence type="ECO:0000313" key="7">
    <source>
        <dbReference type="EMBL" id="OEO31804.1"/>
    </source>
</evidence>